<comment type="caution">
    <text evidence="6">The sequence shown here is derived from an EMBL/GenBank/DDBJ whole genome shotgun (WGS) entry which is preliminary data.</text>
</comment>
<evidence type="ECO:0000256" key="2">
    <source>
        <dbReference type="ARBA" id="ARBA00022722"/>
    </source>
</evidence>
<name>A0ABT5RQY5_9BURK</name>
<evidence type="ECO:0000256" key="4">
    <source>
        <dbReference type="ARBA" id="ARBA00022801"/>
    </source>
</evidence>
<keyword evidence="4" id="KW-0378">Hydrolase</keyword>
<dbReference type="RefSeq" id="WP_274106486.1">
    <property type="nucleotide sequence ID" value="NZ_JAPCKI010000001.1"/>
</dbReference>
<dbReference type="Proteomes" id="UP001148932">
    <property type="component" value="Unassembled WGS sequence"/>
</dbReference>
<dbReference type="SUPFAM" id="SSF54211">
    <property type="entry name" value="Ribosomal protein S5 domain 2-like"/>
    <property type="match status" value="1"/>
</dbReference>
<keyword evidence="5" id="KW-0694">RNA-binding</keyword>
<dbReference type="InterPro" id="IPR014721">
    <property type="entry name" value="Ribsml_uS5_D2-typ_fold_subgr"/>
</dbReference>
<dbReference type="InterPro" id="IPR020568">
    <property type="entry name" value="Ribosomal_Su5_D2-typ_SF"/>
</dbReference>
<dbReference type="Pfam" id="PF00825">
    <property type="entry name" value="Ribonuclease_P"/>
    <property type="match status" value="1"/>
</dbReference>
<organism evidence="6 7">
    <name type="scientific">Acidovorax benzenivorans</name>
    <dbReference type="NCBI Taxonomy" id="2987520"/>
    <lineage>
        <taxon>Bacteria</taxon>
        <taxon>Pseudomonadati</taxon>
        <taxon>Pseudomonadota</taxon>
        <taxon>Betaproteobacteria</taxon>
        <taxon>Burkholderiales</taxon>
        <taxon>Comamonadaceae</taxon>
        <taxon>Acidovorax</taxon>
    </lineage>
</organism>
<sequence>MHRLKTRPQFQAAMAGGTVSRTAHFALHRLVLDADGSAAAVQAAAVAPTGPGSLPHTQGPQALFVVPGVWLGAMVPKRWARRAVTRNTIKRQIYTVGATFEARLPQAAHVVRLRSAFDRKQFVSATSDQLKQAVRAELLQLFGYATRHSGAAAAHVAAPVPPLAEPVATP</sequence>
<evidence type="ECO:0000313" key="7">
    <source>
        <dbReference type="Proteomes" id="UP001148932"/>
    </source>
</evidence>
<evidence type="ECO:0000256" key="3">
    <source>
        <dbReference type="ARBA" id="ARBA00022759"/>
    </source>
</evidence>
<evidence type="ECO:0000256" key="1">
    <source>
        <dbReference type="ARBA" id="ARBA00022694"/>
    </source>
</evidence>
<keyword evidence="2" id="KW-0540">Nuclease</keyword>
<evidence type="ECO:0000313" key="6">
    <source>
        <dbReference type="EMBL" id="MDD2176115.1"/>
    </source>
</evidence>
<proteinExistence type="predicted"/>
<dbReference type="Gene3D" id="3.30.230.10">
    <property type="match status" value="1"/>
</dbReference>
<protein>
    <submittedName>
        <fullName evidence="6">Ribonuclease P protein component</fullName>
    </submittedName>
</protein>
<keyword evidence="3" id="KW-0255">Endonuclease</keyword>
<gene>
    <name evidence="6" type="ORF">OIN59_01655</name>
</gene>
<keyword evidence="7" id="KW-1185">Reference proteome</keyword>
<evidence type="ECO:0000256" key="5">
    <source>
        <dbReference type="ARBA" id="ARBA00022884"/>
    </source>
</evidence>
<reference evidence="6" key="1">
    <citation type="submission" date="2022-10" db="EMBL/GenBank/DDBJ databases">
        <title>Description of microaerobic benzene degrading bacteria.</title>
        <authorList>
            <person name="Bedics A."/>
            <person name="Tancsics A."/>
            <person name="Banerjee S."/>
        </authorList>
    </citation>
    <scope>NUCLEOTIDE SEQUENCE</scope>
    <source>
        <strain evidence="6">D2M1</strain>
    </source>
</reference>
<keyword evidence="1" id="KW-0819">tRNA processing</keyword>
<dbReference type="InterPro" id="IPR000100">
    <property type="entry name" value="RNase_P"/>
</dbReference>
<accession>A0ABT5RQY5</accession>
<dbReference type="EMBL" id="JAPCKI010000001">
    <property type="protein sequence ID" value="MDD2176115.1"/>
    <property type="molecule type" value="Genomic_DNA"/>
</dbReference>